<evidence type="ECO:0000313" key="4">
    <source>
        <dbReference type="Proteomes" id="UP000539111"/>
    </source>
</evidence>
<dbReference type="GO" id="GO:0003824">
    <property type="term" value="F:catalytic activity"/>
    <property type="evidence" value="ECO:0007669"/>
    <property type="project" value="InterPro"/>
</dbReference>
<feature type="domain" description="Methylated-DNA-[protein]-cysteine S-methyltransferase DNA binding" evidence="2">
    <location>
        <begin position="10"/>
        <end position="79"/>
    </location>
</feature>
<keyword evidence="4" id="KW-1185">Reference proteome</keyword>
<gene>
    <name evidence="3" type="ORF">BJY26_002407</name>
</gene>
<sequence>MADPATFDDYAEQVYDVVEEIPPGRVLTYGDIAELIGSGGPRQVAAVMSRGVGGPWWRVVRADGSLPERLAGRARSHYLAERMPLMPGTYRVRMSAARWTPARCPQPSSSVPDDQIKP</sequence>
<dbReference type="Gene3D" id="1.10.10.10">
    <property type="entry name" value="Winged helix-like DNA-binding domain superfamily/Winged helix DNA-binding domain"/>
    <property type="match status" value="1"/>
</dbReference>
<organism evidence="3 4">
    <name type="scientific">Spelaeicoccus albus</name>
    <dbReference type="NCBI Taxonomy" id="1280376"/>
    <lineage>
        <taxon>Bacteria</taxon>
        <taxon>Bacillati</taxon>
        <taxon>Actinomycetota</taxon>
        <taxon>Actinomycetes</taxon>
        <taxon>Micrococcales</taxon>
        <taxon>Brevibacteriaceae</taxon>
        <taxon>Spelaeicoccus</taxon>
    </lineage>
</organism>
<dbReference type="InterPro" id="IPR036217">
    <property type="entry name" value="MethylDNA_cys_MeTrfase_DNAb"/>
</dbReference>
<proteinExistence type="predicted"/>
<reference evidence="3 4" key="1">
    <citation type="submission" date="2020-07" db="EMBL/GenBank/DDBJ databases">
        <title>Sequencing the genomes of 1000 actinobacteria strains.</title>
        <authorList>
            <person name="Klenk H.-P."/>
        </authorList>
    </citation>
    <scope>NUCLEOTIDE SEQUENCE [LARGE SCALE GENOMIC DNA]</scope>
    <source>
        <strain evidence="3 4">DSM 26341</strain>
    </source>
</reference>
<name>A0A7Z0D3D8_9MICO</name>
<dbReference type="InterPro" id="IPR052520">
    <property type="entry name" value="ATL_DNA_repair"/>
</dbReference>
<dbReference type="Pfam" id="PF01035">
    <property type="entry name" value="DNA_binding_1"/>
    <property type="match status" value="1"/>
</dbReference>
<dbReference type="GO" id="GO:0006281">
    <property type="term" value="P:DNA repair"/>
    <property type="evidence" value="ECO:0007669"/>
    <property type="project" value="InterPro"/>
</dbReference>
<keyword evidence="1" id="KW-0227">DNA damage</keyword>
<dbReference type="RefSeq" id="WP_179428488.1">
    <property type="nucleotide sequence ID" value="NZ_JACBZP010000001.1"/>
</dbReference>
<dbReference type="PANTHER" id="PTHR42942:SF1">
    <property type="entry name" value="ALKYLTRANSFERASE-LIKE PROTEIN 1"/>
    <property type="match status" value="1"/>
</dbReference>
<dbReference type="SUPFAM" id="SSF46767">
    <property type="entry name" value="Methylated DNA-protein cysteine methyltransferase, C-terminal domain"/>
    <property type="match status" value="1"/>
</dbReference>
<accession>A0A7Z0D3D8</accession>
<dbReference type="PANTHER" id="PTHR42942">
    <property type="entry name" value="6-O-METHYLGUANINE DNA METHYLTRANSFERASE"/>
    <property type="match status" value="1"/>
</dbReference>
<evidence type="ECO:0000256" key="1">
    <source>
        <dbReference type="ARBA" id="ARBA00022763"/>
    </source>
</evidence>
<dbReference type="InterPro" id="IPR014048">
    <property type="entry name" value="MethylDNA_cys_MeTrfase_DNA-bd"/>
</dbReference>
<dbReference type="CDD" id="cd06445">
    <property type="entry name" value="ATase"/>
    <property type="match status" value="1"/>
</dbReference>
<evidence type="ECO:0000313" key="3">
    <source>
        <dbReference type="EMBL" id="NYI68101.1"/>
    </source>
</evidence>
<dbReference type="AlphaFoldDB" id="A0A7Z0D3D8"/>
<dbReference type="EMBL" id="JACBZP010000001">
    <property type="protein sequence ID" value="NYI68101.1"/>
    <property type="molecule type" value="Genomic_DNA"/>
</dbReference>
<comment type="caution">
    <text evidence="3">The sequence shown here is derived from an EMBL/GenBank/DDBJ whole genome shotgun (WGS) entry which is preliminary data.</text>
</comment>
<evidence type="ECO:0000259" key="2">
    <source>
        <dbReference type="Pfam" id="PF01035"/>
    </source>
</evidence>
<protein>
    <submittedName>
        <fullName evidence="3">Alkylated DNA nucleotide flippase Atl1</fullName>
    </submittedName>
</protein>
<dbReference type="InterPro" id="IPR036388">
    <property type="entry name" value="WH-like_DNA-bd_sf"/>
</dbReference>
<dbReference type="Proteomes" id="UP000539111">
    <property type="component" value="Unassembled WGS sequence"/>
</dbReference>